<dbReference type="InterPro" id="IPR023321">
    <property type="entry name" value="PINIT"/>
</dbReference>
<evidence type="ECO:0000256" key="5">
    <source>
        <dbReference type="ARBA" id="ARBA00022771"/>
    </source>
</evidence>
<evidence type="ECO:0000256" key="9">
    <source>
        <dbReference type="SAM" id="MobiDB-lite"/>
    </source>
</evidence>
<keyword evidence="7" id="KW-0862">Zinc</keyword>
<evidence type="ECO:0000256" key="3">
    <source>
        <dbReference type="ARBA" id="ARBA00022679"/>
    </source>
</evidence>
<evidence type="ECO:0000256" key="1">
    <source>
        <dbReference type="ARBA" id="ARBA00004718"/>
    </source>
</evidence>
<dbReference type="PANTHER" id="PTHR10782">
    <property type="entry name" value="ZINC FINGER MIZ DOMAIN-CONTAINING PROTEIN"/>
    <property type="match status" value="1"/>
</dbReference>
<dbReference type="GO" id="GO:0016925">
    <property type="term" value="P:protein sumoylation"/>
    <property type="evidence" value="ECO:0007669"/>
    <property type="project" value="TreeGrafter"/>
</dbReference>
<feature type="compositionally biased region" description="Polar residues" evidence="9">
    <location>
        <begin position="435"/>
        <end position="450"/>
    </location>
</feature>
<keyword evidence="13" id="KW-1185">Reference proteome</keyword>
<evidence type="ECO:0000256" key="4">
    <source>
        <dbReference type="ARBA" id="ARBA00022723"/>
    </source>
</evidence>
<feature type="region of interest" description="Disordered" evidence="9">
    <location>
        <begin position="433"/>
        <end position="459"/>
    </location>
</feature>
<keyword evidence="5 8" id="KW-0863">Zinc-finger</keyword>
<dbReference type="GO" id="GO:0008270">
    <property type="term" value="F:zinc ion binding"/>
    <property type="evidence" value="ECO:0007669"/>
    <property type="project" value="UniProtKB-KW"/>
</dbReference>
<feature type="region of interest" description="Disordered" evidence="9">
    <location>
        <begin position="116"/>
        <end position="157"/>
    </location>
</feature>
<evidence type="ECO:0008006" key="14">
    <source>
        <dbReference type="Google" id="ProtNLM"/>
    </source>
</evidence>
<evidence type="ECO:0000256" key="6">
    <source>
        <dbReference type="ARBA" id="ARBA00022786"/>
    </source>
</evidence>
<dbReference type="CDD" id="cd16792">
    <property type="entry name" value="SP-RING_Siz-like"/>
    <property type="match status" value="1"/>
</dbReference>
<feature type="domain" description="PINIT" evidence="11">
    <location>
        <begin position="165"/>
        <end position="313"/>
    </location>
</feature>
<organism evidence="12 13">
    <name type="scientific">Clonostachys solani</name>
    <dbReference type="NCBI Taxonomy" id="160281"/>
    <lineage>
        <taxon>Eukaryota</taxon>
        <taxon>Fungi</taxon>
        <taxon>Dikarya</taxon>
        <taxon>Ascomycota</taxon>
        <taxon>Pezizomycotina</taxon>
        <taxon>Sordariomycetes</taxon>
        <taxon>Hypocreomycetidae</taxon>
        <taxon>Hypocreales</taxon>
        <taxon>Bionectriaceae</taxon>
        <taxon>Clonostachys</taxon>
    </lineage>
</organism>
<name>A0A9N9YYU7_9HYPO</name>
<sequence length="557" mass="61367">MPGITSISRTDYSTLIRQVSVATLFNRQLASICQINGLKSTGVKAELQGRIRDRKFMLKRNGLTHQQTLSNTLSLGLLIPSLTPSFYLIVIQEAYNANDATRFQQIKQSIYNAMSQRASPQKQTPRTGTPQMGLAPPVPHNGTVGQNGFTNQHTTSGYTSAGARQTGFYPSAASPALLFKQSPFYHLESQISEVLKCPVMAQHRSSVHLTVRLTDNLILQRCVDDPSYRVMLFGSTENTGVQDIAFPHQSELKINGGEFKANLRGLKNKPGSTRPVDITSALRLKSSYTNNIEFTYALTNKTFYVVLFVCKTSPVSDLVMEIQKRRRIPKDSVITELNQKAQDPDVVACSQVFSLKCPLSYMRLDVPCRTINCGHIQCFDATSYLQLQEQGPQWMCPICNKPAPYEHLAVDEYVRDILDNTSKSLETVTIEPNGRWTTKSTEPEQYQPSGSAAFEDDDEVEISDITIIGGYETSKPAFSTNVSTPVSAHVGGSSGTPRGAGSTSNKRPAAEVIDLTLSSDDEEPVQRAPKRQNTSANGYQESHGMGFLSESPLGYPQ</sequence>
<dbReference type="Pfam" id="PF14324">
    <property type="entry name" value="PINIT"/>
    <property type="match status" value="1"/>
</dbReference>
<evidence type="ECO:0000256" key="2">
    <source>
        <dbReference type="ARBA" id="ARBA00005383"/>
    </source>
</evidence>
<dbReference type="EMBL" id="CABFOC020000005">
    <property type="protein sequence ID" value="CAH0043997.1"/>
    <property type="molecule type" value="Genomic_DNA"/>
</dbReference>
<dbReference type="PROSITE" id="PS51466">
    <property type="entry name" value="PINIT"/>
    <property type="match status" value="1"/>
</dbReference>
<keyword evidence="3" id="KW-0808">Transferase</keyword>
<reference evidence="12 13" key="2">
    <citation type="submission" date="2021-10" db="EMBL/GenBank/DDBJ databases">
        <authorList>
            <person name="Piombo E."/>
        </authorList>
    </citation>
    <scope>NUCLEOTIDE SEQUENCE [LARGE SCALE GENOMIC DNA]</scope>
</reference>
<dbReference type="AlphaFoldDB" id="A0A9N9YYU7"/>
<dbReference type="Gene3D" id="3.30.40.10">
    <property type="entry name" value="Zinc/RING finger domain, C3HC4 (zinc finger)"/>
    <property type="match status" value="1"/>
</dbReference>
<feature type="compositionally biased region" description="Polar residues" evidence="9">
    <location>
        <begin position="531"/>
        <end position="540"/>
    </location>
</feature>
<feature type="compositionally biased region" description="Polar residues" evidence="9">
    <location>
        <begin position="476"/>
        <end position="486"/>
    </location>
</feature>
<dbReference type="Proteomes" id="UP000775872">
    <property type="component" value="Unassembled WGS sequence"/>
</dbReference>
<evidence type="ECO:0000259" key="11">
    <source>
        <dbReference type="PROSITE" id="PS51466"/>
    </source>
</evidence>
<dbReference type="InterPro" id="IPR004181">
    <property type="entry name" value="Znf_MIZ"/>
</dbReference>
<comment type="pathway">
    <text evidence="1">Protein modification; protein sumoylation.</text>
</comment>
<protein>
    <recommendedName>
        <fullName evidence="14">E3 SUMO-protein ligase pli1</fullName>
    </recommendedName>
</protein>
<dbReference type="Pfam" id="PF02891">
    <property type="entry name" value="zf-MIZ"/>
    <property type="match status" value="1"/>
</dbReference>
<feature type="domain" description="SP-RING-type" evidence="10">
    <location>
        <begin position="342"/>
        <end position="423"/>
    </location>
</feature>
<dbReference type="GO" id="GO:0061665">
    <property type="term" value="F:SUMO ligase activity"/>
    <property type="evidence" value="ECO:0007669"/>
    <property type="project" value="TreeGrafter"/>
</dbReference>
<dbReference type="InterPro" id="IPR013083">
    <property type="entry name" value="Znf_RING/FYVE/PHD"/>
</dbReference>
<feature type="compositionally biased region" description="Polar residues" evidence="9">
    <location>
        <begin position="143"/>
        <end position="157"/>
    </location>
</feature>
<evidence type="ECO:0000259" key="10">
    <source>
        <dbReference type="PROSITE" id="PS51044"/>
    </source>
</evidence>
<gene>
    <name evidence="12" type="ORF">CSOL1703_00009758</name>
</gene>
<dbReference type="PROSITE" id="PS51044">
    <property type="entry name" value="ZF_SP_RING"/>
    <property type="match status" value="1"/>
</dbReference>
<dbReference type="PANTHER" id="PTHR10782:SF4">
    <property type="entry name" value="TONALLI, ISOFORM E"/>
    <property type="match status" value="1"/>
</dbReference>
<keyword evidence="6" id="KW-0833">Ubl conjugation pathway</keyword>
<feature type="compositionally biased region" description="Polar residues" evidence="9">
    <location>
        <begin position="116"/>
        <end position="130"/>
    </location>
</feature>
<dbReference type="InterPro" id="IPR031141">
    <property type="entry name" value="SIZ1/2_SP-RING"/>
</dbReference>
<evidence type="ECO:0000313" key="12">
    <source>
        <dbReference type="EMBL" id="CAH0043997.1"/>
    </source>
</evidence>
<evidence type="ECO:0000256" key="8">
    <source>
        <dbReference type="PROSITE-ProRule" id="PRU00452"/>
    </source>
</evidence>
<dbReference type="GO" id="GO:0000785">
    <property type="term" value="C:chromatin"/>
    <property type="evidence" value="ECO:0007669"/>
    <property type="project" value="TreeGrafter"/>
</dbReference>
<dbReference type="InterPro" id="IPR038654">
    <property type="entry name" value="PINIT_sf"/>
</dbReference>
<accession>A0A9N9YYU7</accession>
<keyword evidence="4" id="KW-0479">Metal-binding</keyword>
<comment type="caution">
    <text evidence="12">The sequence shown here is derived from an EMBL/GenBank/DDBJ whole genome shotgun (WGS) entry which is preliminary data.</text>
</comment>
<comment type="similarity">
    <text evidence="2">Belongs to the PIAS family.</text>
</comment>
<reference evidence="13" key="1">
    <citation type="submission" date="2019-06" db="EMBL/GenBank/DDBJ databases">
        <authorList>
            <person name="Broberg M."/>
        </authorList>
    </citation>
    <scope>NUCLEOTIDE SEQUENCE [LARGE SCALE GENOMIC DNA]</scope>
</reference>
<dbReference type="Gene3D" id="2.60.120.780">
    <property type="entry name" value="PINIT domain"/>
    <property type="match status" value="1"/>
</dbReference>
<feature type="region of interest" description="Disordered" evidence="9">
    <location>
        <begin position="474"/>
        <end position="557"/>
    </location>
</feature>
<evidence type="ECO:0000256" key="7">
    <source>
        <dbReference type="ARBA" id="ARBA00022833"/>
    </source>
</evidence>
<dbReference type="OrthoDB" id="28127at2759"/>
<proteinExistence type="inferred from homology"/>
<evidence type="ECO:0000313" key="13">
    <source>
        <dbReference type="Proteomes" id="UP000775872"/>
    </source>
</evidence>